<dbReference type="InterPro" id="IPR023546">
    <property type="entry name" value="MGMT"/>
</dbReference>
<dbReference type="RefSeq" id="WP_170035190.1">
    <property type="nucleotide sequence ID" value="NZ_JABDTL010000001.1"/>
</dbReference>
<dbReference type="PANTHER" id="PTHR10815:SF5">
    <property type="entry name" value="METHYLATED-DNA--PROTEIN-CYSTEINE METHYLTRANSFERASE"/>
    <property type="match status" value="1"/>
</dbReference>
<comment type="catalytic activity">
    <reaction evidence="1 9">
        <text>a 4-O-methyl-thymidine in DNA + L-cysteinyl-[protein] = a thymidine in DNA + S-methyl-L-cysteinyl-[protein]</text>
        <dbReference type="Rhea" id="RHEA:53428"/>
        <dbReference type="Rhea" id="RHEA-COMP:10131"/>
        <dbReference type="Rhea" id="RHEA-COMP:10132"/>
        <dbReference type="Rhea" id="RHEA-COMP:13555"/>
        <dbReference type="Rhea" id="RHEA-COMP:13556"/>
        <dbReference type="ChEBI" id="CHEBI:29950"/>
        <dbReference type="ChEBI" id="CHEBI:82612"/>
        <dbReference type="ChEBI" id="CHEBI:137386"/>
        <dbReference type="ChEBI" id="CHEBI:137387"/>
        <dbReference type="EC" id="2.1.1.63"/>
    </reaction>
</comment>
<dbReference type="GO" id="GO:0005737">
    <property type="term" value="C:cytoplasm"/>
    <property type="evidence" value="ECO:0007669"/>
    <property type="project" value="UniProtKB-SubCell"/>
</dbReference>
<dbReference type="SUPFAM" id="SSF53155">
    <property type="entry name" value="Methylated DNA-protein cysteine methyltransferase domain"/>
    <property type="match status" value="1"/>
</dbReference>
<evidence type="ECO:0000256" key="9">
    <source>
        <dbReference type="HAMAP-Rule" id="MF_00772"/>
    </source>
</evidence>
<dbReference type="GO" id="GO:0003908">
    <property type="term" value="F:methylated-DNA-[protein]-cysteine S-methyltransferase activity"/>
    <property type="evidence" value="ECO:0007669"/>
    <property type="project" value="UniProtKB-UniRule"/>
</dbReference>
<feature type="active site" description="Nucleophile; methyl group acceptor" evidence="9">
    <location>
        <position position="125"/>
    </location>
</feature>
<comment type="catalytic activity">
    <reaction evidence="8 9">
        <text>a 6-O-methyl-2'-deoxyguanosine in DNA + L-cysteinyl-[protein] = S-methyl-L-cysteinyl-[protein] + a 2'-deoxyguanosine in DNA</text>
        <dbReference type="Rhea" id="RHEA:24000"/>
        <dbReference type="Rhea" id="RHEA-COMP:10131"/>
        <dbReference type="Rhea" id="RHEA-COMP:10132"/>
        <dbReference type="Rhea" id="RHEA-COMP:11367"/>
        <dbReference type="Rhea" id="RHEA-COMP:11368"/>
        <dbReference type="ChEBI" id="CHEBI:29950"/>
        <dbReference type="ChEBI" id="CHEBI:82612"/>
        <dbReference type="ChEBI" id="CHEBI:85445"/>
        <dbReference type="ChEBI" id="CHEBI:85448"/>
        <dbReference type="EC" id="2.1.1.63"/>
    </reaction>
</comment>
<dbReference type="InterPro" id="IPR036631">
    <property type="entry name" value="MGMT_N_sf"/>
</dbReference>
<comment type="miscellaneous">
    <text evidence="9">This enzyme catalyzes only one turnover and therefore is not strictly catalytic. According to one definition, an enzyme is a biocatalyst that acts repeatedly and over many reaction cycles.</text>
</comment>
<dbReference type="Gene3D" id="3.30.160.70">
    <property type="entry name" value="Methylated DNA-protein cysteine methyltransferase domain"/>
    <property type="match status" value="1"/>
</dbReference>
<dbReference type="InterPro" id="IPR014048">
    <property type="entry name" value="MethylDNA_cys_MeTrfase_DNA-bd"/>
</dbReference>
<keyword evidence="13" id="KW-1185">Reference proteome</keyword>
<name>A0A841H779_9BACT</name>
<evidence type="ECO:0000256" key="8">
    <source>
        <dbReference type="ARBA" id="ARBA00049348"/>
    </source>
</evidence>
<comment type="caution">
    <text evidence="12">The sequence shown here is derived from an EMBL/GenBank/DDBJ whole genome shotgun (WGS) entry which is preliminary data.</text>
</comment>
<dbReference type="FunFam" id="1.10.10.10:FF:000214">
    <property type="entry name" value="Methylated-DNA--protein-cysteine methyltransferase"/>
    <property type="match status" value="1"/>
</dbReference>
<keyword evidence="4 9" id="KW-0489">Methyltransferase</keyword>
<dbReference type="InterPro" id="IPR036388">
    <property type="entry name" value="WH-like_DNA-bd_sf"/>
</dbReference>
<protein>
    <recommendedName>
        <fullName evidence="9">Methylated-DNA--protein-cysteine methyltransferase</fullName>
        <ecNumber evidence="9">2.1.1.63</ecNumber>
    </recommendedName>
    <alternativeName>
        <fullName evidence="9">6-O-methylguanine-DNA methyltransferase</fullName>
        <shortName evidence="9">MGMT</shortName>
    </alternativeName>
    <alternativeName>
        <fullName evidence="9">O-6-methylguanine-DNA-alkyltransferase</fullName>
    </alternativeName>
</protein>
<dbReference type="AlphaFoldDB" id="A0A841H779"/>
<dbReference type="PANTHER" id="PTHR10815">
    <property type="entry name" value="METHYLATED-DNA--PROTEIN-CYSTEINE METHYLTRANSFERASE"/>
    <property type="match status" value="1"/>
</dbReference>
<evidence type="ECO:0000256" key="2">
    <source>
        <dbReference type="ARBA" id="ARBA00008711"/>
    </source>
</evidence>
<dbReference type="PROSITE" id="PS00374">
    <property type="entry name" value="MGMT"/>
    <property type="match status" value="1"/>
</dbReference>
<dbReference type="GO" id="GO:0006307">
    <property type="term" value="P:DNA alkylation repair"/>
    <property type="evidence" value="ECO:0007669"/>
    <property type="project" value="UniProtKB-UniRule"/>
</dbReference>
<dbReference type="EC" id="2.1.1.63" evidence="9"/>
<organism evidence="12 13">
    <name type="scientific">Longimicrobium terrae</name>
    <dbReference type="NCBI Taxonomy" id="1639882"/>
    <lineage>
        <taxon>Bacteria</taxon>
        <taxon>Pseudomonadati</taxon>
        <taxon>Gemmatimonadota</taxon>
        <taxon>Longimicrobiia</taxon>
        <taxon>Longimicrobiales</taxon>
        <taxon>Longimicrobiaceae</taxon>
        <taxon>Longimicrobium</taxon>
    </lineage>
</organism>
<keyword evidence="5 9" id="KW-0808">Transferase</keyword>
<dbReference type="Proteomes" id="UP000582837">
    <property type="component" value="Unassembled WGS sequence"/>
</dbReference>
<gene>
    <name evidence="12" type="ORF">HNQ61_005462</name>
</gene>
<dbReference type="Gene3D" id="1.10.10.10">
    <property type="entry name" value="Winged helix-like DNA-binding domain superfamily/Winged helix DNA-binding domain"/>
    <property type="match status" value="1"/>
</dbReference>
<dbReference type="GO" id="GO:0032259">
    <property type="term" value="P:methylation"/>
    <property type="evidence" value="ECO:0007669"/>
    <property type="project" value="UniProtKB-KW"/>
</dbReference>
<dbReference type="EMBL" id="JACHIA010000029">
    <property type="protein sequence ID" value="MBB6073784.1"/>
    <property type="molecule type" value="Genomic_DNA"/>
</dbReference>
<dbReference type="InterPro" id="IPR001497">
    <property type="entry name" value="MethylDNA_cys_MeTrfase_AS"/>
</dbReference>
<feature type="domain" description="Methylguanine DNA methyltransferase ribonuclease-like" evidence="11">
    <location>
        <begin position="4"/>
        <end position="69"/>
    </location>
</feature>
<dbReference type="Pfam" id="PF01035">
    <property type="entry name" value="DNA_binding_1"/>
    <property type="match status" value="1"/>
</dbReference>
<evidence type="ECO:0000256" key="7">
    <source>
        <dbReference type="ARBA" id="ARBA00023204"/>
    </source>
</evidence>
<evidence type="ECO:0000256" key="4">
    <source>
        <dbReference type="ARBA" id="ARBA00022603"/>
    </source>
</evidence>
<dbReference type="Pfam" id="PF02870">
    <property type="entry name" value="Methyltransf_1N"/>
    <property type="match status" value="1"/>
</dbReference>
<feature type="domain" description="Methylated-DNA-[protein]-cysteine S-methyltransferase DNA binding" evidence="10">
    <location>
        <begin position="74"/>
        <end position="154"/>
    </location>
</feature>
<keyword evidence="7 9" id="KW-0234">DNA repair</keyword>
<dbReference type="HAMAP" id="MF_00772">
    <property type="entry name" value="OGT"/>
    <property type="match status" value="1"/>
</dbReference>
<reference evidence="12 13" key="1">
    <citation type="submission" date="2020-08" db="EMBL/GenBank/DDBJ databases">
        <title>Genomic Encyclopedia of Type Strains, Phase IV (KMG-IV): sequencing the most valuable type-strain genomes for metagenomic binning, comparative biology and taxonomic classification.</title>
        <authorList>
            <person name="Goeker M."/>
        </authorList>
    </citation>
    <scope>NUCLEOTIDE SEQUENCE [LARGE SCALE GENOMIC DNA]</scope>
    <source>
        <strain evidence="12 13">DSM 29007</strain>
    </source>
</reference>
<dbReference type="SUPFAM" id="SSF46767">
    <property type="entry name" value="Methylated DNA-protein cysteine methyltransferase, C-terminal domain"/>
    <property type="match status" value="1"/>
</dbReference>
<evidence type="ECO:0000256" key="1">
    <source>
        <dbReference type="ARBA" id="ARBA00001286"/>
    </source>
</evidence>
<evidence type="ECO:0000259" key="10">
    <source>
        <dbReference type="Pfam" id="PF01035"/>
    </source>
</evidence>
<dbReference type="InterPro" id="IPR008332">
    <property type="entry name" value="MethylG_MeTrfase_N"/>
</dbReference>
<evidence type="ECO:0000313" key="12">
    <source>
        <dbReference type="EMBL" id="MBB6073784.1"/>
    </source>
</evidence>
<dbReference type="InterPro" id="IPR036217">
    <property type="entry name" value="MethylDNA_cys_MeTrfase_DNAb"/>
</dbReference>
<evidence type="ECO:0000256" key="5">
    <source>
        <dbReference type="ARBA" id="ARBA00022679"/>
    </source>
</evidence>
<proteinExistence type="inferred from homology"/>
<evidence type="ECO:0000256" key="3">
    <source>
        <dbReference type="ARBA" id="ARBA00022490"/>
    </source>
</evidence>
<sequence>MTVYASRFNTESGPLTAVVDEAGALTHLLFAHQPAPADAVWNDERCAAAIGQLREYFAGERTAFDVEVAPAGSPFQRRVWDALRRIPFGATVGYGELAAQLGVPGSARAVGRANATNPLPIIVPCHRVIGADGSLTGYAGGLEMKVALLRREGVALVEGARPRIARAAAR</sequence>
<dbReference type="CDD" id="cd06445">
    <property type="entry name" value="ATase"/>
    <property type="match status" value="1"/>
</dbReference>
<keyword evidence="6 9" id="KW-0227">DNA damage</keyword>
<evidence type="ECO:0000259" key="11">
    <source>
        <dbReference type="Pfam" id="PF02870"/>
    </source>
</evidence>
<comment type="similarity">
    <text evidence="2 9">Belongs to the MGMT family.</text>
</comment>
<accession>A0A841H779</accession>
<keyword evidence="3 9" id="KW-0963">Cytoplasm</keyword>
<dbReference type="NCBIfam" id="TIGR00589">
    <property type="entry name" value="ogt"/>
    <property type="match status" value="1"/>
</dbReference>
<evidence type="ECO:0000256" key="6">
    <source>
        <dbReference type="ARBA" id="ARBA00022763"/>
    </source>
</evidence>
<evidence type="ECO:0000313" key="13">
    <source>
        <dbReference type="Proteomes" id="UP000582837"/>
    </source>
</evidence>
<comment type="function">
    <text evidence="9">Involved in the cellular defense against the biological effects of O6-methylguanine (O6-MeG) and O4-methylthymine (O4-MeT) in DNA. Repairs the methylated nucleobase in DNA by stoichiometrically transferring the methyl group to a cysteine residue in the enzyme. This is a suicide reaction: the enzyme is irreversibly inactivated.</text>
</comment>
<comment type="subcellular location">
    <subcellularLocation>
        <location evidence="9">Cytoplasm</location>
    </subcellularLocation>
</comment>